<evidence type="ECO:0000313" key="8">
    <source>
        <dbReference type="EMBL" id="GMH48924.1"/>
    </source>
</evidence>
<dbReference type="GO" id="GO:0005509">
    <property type="term" value="F:calcium ion binding"/>
    <property type="evidence" value="ECO:0007669"/>
    <property type="project" value="InterPro"/>
</dbReference>
<dbReference type="InterPro" id="IPR019734">
    <property type="entry name" value="TPR_rpt"/>
</dbReference>
<dbReference type="SMART" id="SM00054">
    <property type="entry name" value="EFh"/>
    <property type="match status" value="2"/>
</dbReference>
<dbReference type="InterPro" id="IPR011990">
    <property type="entry name" value="TPR-like_helical_dom_sf"/>
</dbReference>
<accession>A0A9W6ZE81</accession>
<proteinExistence type="predicted"/>
<feature type="repeat" description="TPR" evidence="4">
    <location>
        <begin position="575"/>
        <end position="608"/>
    </location>
</feature>
<evidence type="ECO:0000256" key="5">
    <source>
        <dbReference type="SAM" id="Coils"/>
    </source>
</evidence>
<dbReference type="Gene3D" id="1.10.238.10">
    <property type="entry name" value="EF-hand"/>
    <property type="match status" value="1"/>
</dbReference>
<feature type="domain" description="EF-hand" evidence="7">
    <location>
        <begin position="202"/>
        <end position="237"/>
    </location>
</feature>
<reference evidence="9" key="1">
    <citation type="journal article" date="2023" name="Commun. Biol.">
        <title>Genome analysis of Parmales, the sister group of diatoms, reveals the evolutionary specialization of diatoms from phago-mixotrophs to photoautotrophs.</title>
        <authorList>
            <person name="Ban H."/>
            <person name="Sato S."/>
            <person name="Yoshikawa S."/>
            <person name="Yamada K."/>
            <person name="Nakamura Y."/>
            <person name="Ichinomiya M."/>
            <person name="Sato N."/>
            <person name="Blanc-Mathieu R."/>
            <person name="Endo H."/>
            <person name="Kuwata A."/>
            <person name="Ogata H."/>
        </authorList>
    </citation>
    <scope>NUCLEOTIDE SEQUENCE [LARGE SCALE GENOMIC DNA]</scope>
    <source>
        <strain evidence="9">NIES 3699</strain>
    </source>
</reference>
<keyword evidence="2 4" id="KW-0802">TPR repeat</keyword>
<keyword evidence="1" id="KW-0677">Repeat</keyword>
<dbReference type="Pfam" id="PF13181">
    <property type="entry name" value="TPR_8"/>
    <property type="match status" value="1"/>
</dbReference>
<dbReference type="PROSITE" id="PS50222">
    <property type="entry name" value="EF_HAND_2"/>
    <property type="match status" value="2"/>
</dbReference>
<dbReference type="EMBL" id="BRXX01000588">
    <property type="protein sequence ID" value="GMH48924.1"/>
    <property type="molecule type" value="Genomic_DNA"/>
</dbReference>
<dbReference type="CDD" id="cd00051">
    <property type="entry name" value="EFh"/>
    <property type="match status" value="1"/>
</dbReference>
<dbReference type="AlphaFoldDB" id="A0A9W6ZE81"/>
<keyword evidence="5" id="KW-0175">Coiled coil</keyword>
<keyword evidence="3" id="KW-0106">Calcium</keyword>
<dbReference type="PANTHER" id="PTHR45153:SF1">
    <property type="entry name" value="TETRATRICOPEPTIDE REPEAT PROTEIN 16"/>
    <property type="match status" value="1"/>
</dbReference>
<feature type="repeat" description="TPR" evidence="4">
    <location>
        <begin position="650"/>
        <end position="683"/>
    </location>
</feature>
<dbReference type="PROSITE" id="PS00018">
    <property type="entry name" value="EF_HAND_1"/>
    <property type="match status" value="2"/>
</dbReference>
<sequence>MDQSTVNTDLVDNDEQSLISQLLEKPALFLEITEQERNAIEHLCAALELVKTTDSTECPTLGAQKELYPLVSSFKRFKMGVAGGALKAAEKEAAAEAQALKEQEEMAAEMAASLRQQRGSMDSVEDMHLADAFSFEPDEDEISPEDEELLDKIQKLFLSLSRNPKTRKPNFKRIFEELDSDGSGTLQTEELGKAMEMIGIDLTEEEVVRLTARLDIDGDGDINYMEFIRFVKVGGEEGDGRTATDKLEDALTHVSRAIFLYSDHNFFMMRAELYLRLHDLKSCTSNLRYVLKMLPGDQDTRKRLAKVLDLQGINWLGVGNAAAAETCFSDSCKLDPVKASFWVHRSIALVYDRNCSEALRAVEQAMAVEAPTADIFCLRGKIHWALNLIDSGNRDFRSAQDLEPDHPEVVSFISTMIKRSGDYYKEAMLKLQQISVTGKNEEETRDAIRLLTQALNLVPDDMRLLVLRSKAFRSVGDLEKSLKDIDDATFHYLQSMLGDEVPKFVPNRRMWLETQSMKNNYREPAILTQQRSLTLNEMAMVEVKDGNYVKAISLLNRVIEEEYKLHDNNMTKVDAKFFINRGDCYRATGKIEQAMSDFHRAFDSDPNNWQTKTRLSMIHYMAGLQLFNEGLYNPAEIEFTVAIKYNRKVSGYWASRGKACFYQYNYDGAFEDFKEALKLDPNNADVLSRMQQFDPDGKVLEEVGVMKQGGSGVVGNLGADLGGGRNVPRPPPRQINVVPAPNRLSRTLAPPSKIAPPSLTPLTSVNPHMAKAGLVKSYVDSKRLAMSQTLSVNQRRSMHPIKKGDHWSVMESKKVVYKSMSERKKMLDKQKKKGKKKHFNQKKDVRLGASSKGIF</sequence>
<dbReference type="Gene3D" id="1.25.40.10">
    <property type="entry name" value="Tetratricopeptide repeat domain"/>
    <property type="match status" value="3"/>
</dbReference>
<evidence type="ECO:0000256" key="3">
    <source>
        <dbReference type="ARBA" id="ARBA00022837"/>
    </source>
</evidence>
<dbReference type="SMART" id="SM00028">
    <property type="entry name" value="TPR"/>
    <property type="match status" value="6"/>
</dbReference>
<dbReference type="InterPro" id="IPR002048">
    <property type="entry name" value="EF_hand_dom"/>
</dbReference>
<dbReference type="PROSITE" id="PS50005">
    <property type="entry name" value="TPR"/>
    <property type="match status" value="2"/>
</dbReference>
<comment type="caution">
    <text evidence="8">The sequence shown here is derived from an EMBL/GenBank/DDBJ whole genome shotgun (WGS) entry which is preliminary data.</text>
</comment>
<evidence type="ECO:0000256" key="4">
    <source>
        <dbReference type="PROSITE-ProRule" id="PRU00339"/>
    </source>
</evidence>
<evidence type="ECO:0000256" key="1">
    <source>
        <dbReference type="ARBA" id="ARBA00022737"/>
    </source>
</evidence>
<evidence type="ECO:0000256" key="6">
    <source>
        <dbReference type="SAM" id="MobiDB-lite"/>
    </source>
</evidence>
<evidence type="ECO:0000313" key="9">
    <source>
        <dbReference type="Proteomes" id="UP001165160"/>
    </source>
</evidence>
<feature type="coiled-coil region" evidence="5">
    <location>
        <begin position="86"/>
        <end position="117"/>
    </location>
</feature>
<feature type="domain" description="EF-hand" evidence="7">
    <location>
        <begin position="166"/>
        <end position="201"/>
    </location>
</feature>
<keyword evidence="9" id="KW-1185">Reference proteome</keyword>
<gene>
    <name evidence="8" type="ORF">TrVE_jg8761</name>
</gene>
<evidence type="ECO:0000259" key="7">
    <source>
        <dbReference type="PROSITE" id="PS50222"/>
    </source>
</evidence>
<dbReference type="PROSITE" id="PS50293">
    <property type="entry name" value="TPR_REGION"/>
    <property type="match status" value="1"/>
</dbReference>
<dbReference type="PANTHER" id="PTHR45153">
    <property type="entry name" value="TETRATRICOPEPTIDE REPEAT PROTEIN 16"/>
    <property type="match status" value="1"/>
</dbReference>
<dbReference type="InterPro" id="IPR013105">
    <property type="entry name" value="TPR_2"/>
</dbReference>
<dbReference type="SUPFAM" id="SSF47473">
    <property type="entry name" value="EF-hand"/>
    <property type="match status" value="1"/>
</dbReference>
<dbReference type="Proteomes" id="UP001165160">
    <property type="component" value="Unassembled WGS sequence"/>
</dbReference>
<dbReference type="SUPFAM" id="SSF48452">
    <property type="entry name" value="TPR-like"/>
    <property type="match status" value="2"/>
</dbReference>
<dbReference type="Pfam" id="PF13499">
    <property type="entry name" value="EF-hand_7"/>
    <property type="match status" value="1"/>
</dbReference>
<protein>
    <recommendedName>
        <fullName evidence="7">EF-hand domain-containing protein</fullName>
    </recommendedName>
</protein>
<evidence type="ECO:0000256" key="2">
    <source>
        <dbReference type="ARBA" id="ARBA00022803"/>
    </source>
</evidence>
<feature type="region of interest" description="Disordered" evidence="6">
    <location>
        <begin position="825"/>
        <end position="855"/>
    </location>
</feature>
<dbReference type="InterPro" id="IPR018247">
    <property type="entry name" value="EF_Hand_1_Ca_BS"/>
</dbReference>
<name>A0A9W6ZE81_9STRA</name>
<dbReference type="Pfam" id="PF07719">
    <property type="entry name" value="TPR_2"/>
    <property type="match status" value="1"/>
</dbReference>
<feature type="compositionally biased region" description="Basic residues" evidence="6">
    <location>
        <begin position="830"/>
        <end position="840"/>
    </location>
</feature>
<organism evidence="8 9">
    <name type="scientific">Triparma verrucosa</name>
    <dbReference type="NCBI Taxonomy" id="1606542"/>
    <lineage>
        <taxon>Eukaryota</taxon>
        <taxon>Sar</taxon>
        <taxon>Stramenopiles</taxon>
        <taxon>Ochrophyta</taxon>
        <taxon>Bolidophyceae</taxon>
        <taxon>Parmales</taxon>
        <taxon>Triparmaceae</taxon>
        <taxon>Triparma</taxon>
    </lineage>
</organism>
<dbReference type="InterPro" id="IPR011992">
    <property type="entry name" value="EF-hand-dom_pair"/>
</dbReference>